<dbReference type="SUPFAM" id="SSF48508">
    <property type="entry name" value="Nuclear receptor ligand-binding domain"/>
    <property type="match status" value="1"/>
</dbReference>
<dbReference type="InterPro" id="IPR013088">
    <property type="entry name" value="Znf_NHR/GATA"/>
</dbReference>
<dbReference type="SMART" id="SM00430">
    <property type="entry name" value="HOLI"/>
    <property type="match status" value="1"/>
</dbReference>
<evidence type="ECO:0000256" key="9">
    <source>
        <dbReference type="ARBA" id="ARBA00023170"/>
    </source>
</evidence>
<feature type="domain" description="Nuclear receptor" evidence="11">
    <location>
        <begin position="8"/>
        <end position="85"/>
    </location>
</feature>
<evidence type="ECO:0000256" key="10">
    <source>
        <dbReference type="ARBA" id="ARBA00023242"/>
    </source>
</evidence>
<name>A0A1I7UFM5_9PELO</name>
<comment type="subcellular location">
    <subcellularLocation>
        <location evidence="1">Nucleus</location>
    </subcellularLocation>
</comment>
<evidence type="ECO:0000256" key="6">
    <source>
        <dbReference type="ARBA" id="ARBA00023015"/>
    </source>
</evidence>
<dbReference type="Proteomes" id="UP000095282">
    <property type="component" value="Unplaced"/>
</dbReference>
<keyword evidence="6" id="KW-0805">Transcription regulation</keyword>
<dbReference type="Pfam" id="PF00105">
    <property type="entry name" value="zf-C4"/>
    <property type="match status" value="1"/>
</dbReference>
<dbReference type="GO" id="GO:0000978">
    <property type="term" value="F:RNA polymerase II cis-regulatory region sequence-specific DNA binding"/>
    <property type="evidence" value="ECO:0007669"/>
    <property type="project" value="InterPro"/>
</dbReference>
<dbReference type="InterPro" id="IPR035500">
    <property type="entry name" value="NHR-like_dom_sf"/>
</dbReference>
<dbReference type="Pfam" id="PF00104">
    <property type="entry name" value="Hormone_recep"/>
    <property type="match status" value="1"/>
</dbReference>
<dbReference type="STRING" id="1561998.A0A1I7UFM5"/>
<dbReference type="PROSITE" id="PS51843">
    <property type="entry name" value="NR_LBD"/>
    <property type="match status" value="1"/>
</dbReference>
<evidence type="ECO:0000256" key="2">
    <source>
        <dbReference type="ARBA" id="ARBA00005993"/>
    </source>
</evidence>
<dbReference type="eggNOG" id="KOG3575">
    <property type="taxonomic scope" value="Eukaryota"/>
</dbReference>
<dbReference type="AlphaFoldDB" id="A0A1I7UFM5"/>
<evidence type="ECO:0000256" key="3">
    <source>
        <dbReference type="ARBA" id="ARBA00022723"/>
    </source>
</evidence>
<dbReference type="PRINTS" id="PR00047">
    <property type="entry name" value="STROIDFINGER"/>
</dbReference>
<comment type="similarity">
    <text evidence="2">Belongs to the nuclear hormone receptor family.</text>
</comment>
<dbReference type="SMART" id="SM00399">
    <property type="entry name" value="ZnF_C4"/>
    <property type="match status" value="1"/>
</dbReference>
<evidence type="ECO:0000256" key="8">
    <source>
        <dbReference type="ARBA" id="ARBA00023163"/>
    </source>
</evidence>
<evidence type="ECO:0000256" key="7">
    <source>
        <dbReference type="ARBA" id="ARBA00023125"/>
    </source>
</evidence>
<evidence type="ECO:0000256" key="1">
    <source>
        <dbReference type="ARBA" id="ARBA00004123"/>
    </source>
</evidence>
<evidence type="ECO:0000259" key="11">
    <source>
        <dbReference type="PROSITE" id="PS51030"/>
    </source>
</evidence>
<dbReference type="Gene3D" id="1.10.565.10">
    <property type="entry name" value="Retinoid X Receptor"/>
    <property type="match status" value="1"/>
</dbReference>
<evidence type="ECO:0000256" key="5">
    <source>
        <dbReference type="ARBA" id="ARBA00022833"/>
    </source>
</evidence>
<keyword evidence="5" id="KW-0862">Zinc</keyword>
<keyword evidence="10" id="KW-0539">Nucleus</keyword>
<feature type="domain" description="NR LBD" evidence="12">
    <location>
        <begin position="109"/>
        <end position="349"/>
    </location>
</feature>
<evidence type="ECO:0000313" key="14">
    <source>
        <dbReference type="WBParaSite" id="Csp11.Scaffold629.g8840.t1"/>
    </source>
</evidence>
<dbReference type="GO" id="GO:0005634">
    <property type="term" value="C:nucleus"/>
    <property type="evidence" value="ECO:0007669"/>
    <property type="project" value="UniProtKB-SubCell"/>
</dbReference>
<reference evidence="14" key="1">
    <citation type="submission" date="2016-11" db="UniProtKB">
        <authorList>
            <consortium name="WormBaseParasite"/>
        </authorList>
    </citation>
    <scope>IDENTIFICATION</scope>
</reference>
<dbReference type="WBParaSite" id="Csp11.Scaffold629.g8840.t1">
    <property type="protein sequence ID" value="Csp11.Scaffold629.g8840.t1"/>
    <property type="gene ID" value="Csp11.Scaffold629.g8840"/>
</dbReference>
<dbReference type="CDD" id="cd06960">
    <property type="entry name" value="NR_DBD_HNF4A"/>
    <property type="match status" value="1"/>
</dbReference>
<keyword evidence="8" id="KW-0804">Transcription</keyword>
<dbReference type="PROSITE" id="PS51030">
    <property type="entry name" value="NUCLEAR_REC_DBD_2"/>
    <property type="match status" value="1"/>
</dbReference>
<proteinExistence type="inferred from homology"/>
<keyword evidence="4" id="KW-0863">Zinc-finger</keyword>
<keyword evidence="13" id="KW-1185">Reference proteome</keyword>
<sequence length="349" mass="41254">MSLLKYENPLCLVCGNDGNGVHFGVQTCRACAMFYRRSLTQQTVFQCKNHSKFCVLKGAELRLMCKYCRLRKCQEVGMGKKMTTVMNYSERVEYCVWHPITKKPVRWIDVNPIIRRSRTVLEEFQAPPTSLNPLQQLTGALKKLRSGQSFQPKFEEYMTFDDYFSHWEEFMVRAAEWMMHMNQFVELPIQERVQIFKIIWAVWRRFERCTMSARVFGKRCVDEKLLLISDDSATKFDDFVLDVTGYCNLGFDQYRHRFRGHIAIYYDIVSRPCIEWEFSDMEINFALTHIVWRYASRKLLGQTLQAADSILAEISENLHDYYQNELKIENYAPRLAMLMEMVNNVLVSL</sequence>
<protein>
    <submittedName>
        <fullName evidence="14">Nuclear receptor domain-containing protein</fullName>
    </submittedName>
</protein>
<dbReference type="PANTHER" id="PTHR45680">
    <property type="entry name" value="NUCLEAR HORMONE RECEPTOR FAMILY"/>
    <property type="match status" value="1"/>
</dbReference>
<dbReference type="GO" id="GO:0008270">
    <property type="term" value="F:zinc ion binding"/>
    <property type="evidence" value="ECO:0007669"/>
    <property type="project" value="UniProtKB-KW"/>
</dbReference>
<keyword evidence="7" id="KW-0238">DNA-binding</keyword>
<dbReference type="InterPro" id="IPR049636">
    <property type="entry name" value="HNF4-like_DBD"/>
</dbReference>
<keyword evidence="9" id="KW-0675">Receptor</keyword>
<dbReference type="InterPro" id="IPR051152">
    <property type="entry name" value="C.elegans_Orphan_NR"/>
</dbReference>
<dbReference type="InterPro" id="IPR000536">
    <property type="entry name" value="Nucl_hrmn_rcpt_lig-bd"/>
</dbReference>
<keyword evidence="3" id="KW-0479">Metal-binding</keyword>
<evidence type="ECO:0000256" key="4">
    <source>
        <dbReference type="ARBA" id="ARBA00022771"/>
    </source>
</evidence>
<dbReference type="InterPro" id="IPR001628">
    <property type="entry name" value="Znf_hrmn_rcpt"/>
</dbReference>
<evidence type="ECO:0000313" key="13">
    <source>
        <dbReference type="Proteomes" id="UP000095282"/>
    </source>
</evidence>
<dbReference type="Gene3D" id="3.30.50.10">
    <property type="entry name" value="Erythroid Transcription Factor GATA-1, subunit A"/>
    <property type="match status" value="1"/>
</dbReference>
<dbReference type="SUPFAM" id="SSF57716">
    <property type="entry name" value="Glucocorticoid receptor-like (DNA-binding domain)"/>
    <property type="match status" value="1"/>
</dbReference>
<organism evidence="13 14">
    <name type="scientific">Caenorhabditis tropicalis</name>
    <dbReference type="NCBI Taxonomy" id="1561998"/>
    <lineage>
        <taxon>Eukaryota</taxon>
        <taxon>Metazoa</taxon>
        <taxon>Ecdysozoa</taxon>
        <taxon>Nematoda</taxon>
        <taxon>Chromadorea</taxon>
        <taxon>Rhabditida</taxon>
        <taxon>Rhabditina</taxon>
        <taxon>Rhabditomorpha</taxon>
        <taxon>Rhabditoidea</taxon>
        <taxon>Rhabditidae</taxon>
        <taxon>Peloderinae</taxon>
        <taxon>Caenorhabditis</taxon>
    </lineage>
</organism>
<dbReference type="PANTHER" id="PTHR45680:SF31">
    <property type="entry name" value="NR LBD DOMAIN-CONTAINING PROTEIN-RELATED"/>
    <property type="match status" value="1"/>
</dbReference>
<dbReference type="GO" id="GO:0003700">
    <property type="term" value="F:DNA-binding transcription factor activity"/>
    <property type="evidence" value="ECO:0007669"/>
    <property type="project" value="InterPro"/>
</dbReference>
<accession>A0A1I7UFM5</accession>
<evidence type="ECO:0000259" key="12">
    <source>
        <dbReference type="PROSITE" id="PS51843"/>
    </source>
</evidence>